<feature type="transmembrane region" description="Helical" evidence="6">
    <location>
        <begin position="443"/>
        <end position="462"/>
    </location>
</feature>
<keyword evidence="3 6" id="KW-0812">Transmembrane</keyword>
<feature type="transmembrane region" description="Helical" evidence="6">
    <location>
        <begin position="303"/>
        <end position="328"/>
    </location>
</feature>
<feature type="transmembrane region" description="Helical" evidence="6">
    <location>
        <begin position="209"/>
        <end position="228"/>
    </location>
</feature>
<feature type="transmembrane region" description="Helical" evidence="6">
    <location>
        <begin position="414"/>
        <end position="431"/>
    </location>
</feature>
<feature type="transmembrane region" description="Helical" evidence="6">
    <location>
        <begin position="95"/>
        <end position="117"/>
    </location>
</feature>
<dbReference type="InterPro" id="IPR002293">
    <property type="entry name" value="AA/rel_permease1"/>
</dbReference>
<feature type="transmembrane region" description="Helical" evidence="6">
    <location>
        <begin position="56"/>
        <end position="75"/>
    </location>
</feature>
<keyword evidence="2" id="KW-1003">Cell membrane</keyword>
<comment type="subcellular location">
    <subcellularLocation>
        <location evidence="1">Cell membrane</location>
        <topology evidence="1">Multi-pass membrane protein</topology>
    </subcellularLocation>
</comment>
<evidence type="ECO:0000256" key="2">
    <source>
        <dbReference type="ARBA" id="ARBA00022475"/>
    </source>
</evidence>
<feature type="transmembrane region" description="Helical" evidence="6">
    <location>
        <begin position="349"/>
        <end position="370"/>
    </location>
</feature>
<dbReference type="PANTHER" id="PTHR42770:SF7">
    <property type="entry name" value="MEMBRANE PROTEIN"/>
    <property type="match status" value="1"/>
</dbReference>
<dbReference type="Gene3D" id="1.20.1740.10">
    <property type="entry name" value="Amino acid/polyamine transporter I"/>
    <property type="match status" value="1"/>
</dbReference>
<evidence type="ECO:0000256" key="6">
    <source>
        <dbReference type="SAM" id="Phobius"/>
    </source>
</evidence>
<dbReference type="GO" id="GO:0005886">
    <property type="term" value="C:plasma membrane"/>
    <property type="evidence" value="ECO:0007669"/>
    <property type="project" value="UniProtKB-SubCell"/>
</dbReference>
<accession>A0A2P2CGU6</accession>
<dbReference type="AlphaFoldDB" id="A0A2P2CGU6"/>
<feature type="transmembrane region" description="Helical" evidence="6">
    <location>
        <begin position="169"/>
        <end position="189"/>
    </location>
</feature>
<feature type="transmembrane region" description="Helical" evidence="6">
    <location>
        <begin position="249"/>
        <end position="271"/>
    </location>
</feature>
<feature type="transmembrane region" description="Helical" evidence="6">
    <location>
        <begin position="376"/>
        <end position="402"/>
    </location>
</feature>
<evidence type="ECO:0000256" key="4">
    <source>
        <dbReference type="ARBA" id="ARBA00022989"/>
    </source>
</evidence>
<dbReference type="PIRSF" id="PIRSF006060">
    <property type="entry name" value="AA_transporter"/>
    <property type="match status" value="1"/>
</dbReference>
<dbReference type="InterPro" id="IPR050367">
    <property type="entry name" value="APC_superfamily"/>
</dbReference>
<dbReference type="Pfam" id="PF13520">
    <property type="entry name" value="AA_permease_2"/>
    <property type="match status" value="1"/>
</dbReference>
<name>A0A2P2CGU6_9ZZZZ</name>
<feature type="transmembrane region" description="Helical" evidence="6">
    <location>
        <begin position="27"/>
        <end position="44"/>
    </location>
</feature>
<evidence type="ECO:0000256" key="5">
    <source>
        <dbReference type="ARBA" id="ARBA00023136"/>
    </source>
</evidence>
<reference evidence="7" key="1">
    <citation type="submission" date="2015-08" db="EMBL/GenBank/DDBJ databases">
        <authorList>
            <person name="Babu N.S."/>
            <person name="Beckwith C.J."/>
            <person name="Beseler K.G."/>
            <person name="Brison A."/>
            <person name="Carone J.V."/>
            <person name="Caskin T.P."/>
            <person name="Diamond M."/>
            <person name="Durham M.E."/>
            <person name="Foxe J.M."/>
            <person name="Go M."/>
            <person name="Henderson B.A."/>
            <person name="Jones I.B."/>
            <person name="McGettigan J.A."/>
            <person name="Micheletti S.J."/>
            <person name="Nasrallah M.E."/>
            <person name="Ortiz D."/>
            <person name="Piller C.R."/>
            <person name="Privatt S.R."/>
            <person name="Schneider S.L."/>
            <person name="Sharp S."/>
            <person name="Smith T.C."/>
            <person name="Stanton J.D."/>
            <person name="Ullery H.E."/>
            <person name="Wilson R.J."/>
            <person name="Serrano M.G."/>
            <person name="Buck G."/>
            <person name="Lee V."/>
            <person name="Wang Y."/>
            <person name="Carvalho R."/>
            <person name="Voegtly L."/>
            <person name="Shi R."/>
            <person name="Duckworth R."/>
            <person name="Johnson A."/>
            <person name="Loviza R."/>
            <person name="Walstead R."/>
            <person name="Shah Z."/>
            <person name="Kiflezghi M."/>
            <person name="Wade K."/>
            <person name="Ball S.L."/>
            <person name="Bradley K.W."/>
            <person name="Asai D.J."/>
            <person name="Bowman C.A."/>
            <person name="Russell D.A."/>
            <person name="Pope W.H."/>
            <person name="Jacobs-Sera D."/>
            <person name="Hendrix R.W."/>
            <person name="Hatfull G.F."/>
        </authorList>
    </citation>
    <scope>NUCLEOTIDE SEQUENCE</scope>
</reference>
<proteinExistence type="predicted"/>
<feature type="transmembrane region" description="Helical" evidence="6">
    <location>
        <begin position="137"/>
        <end position="157"/>
    </location>
</feature>
<dbReference type="GO" id="GO:0022857">
    <property type="term" value="F:transmembrane transporter activity"/>
    <property type="evidence" value="ECO:0007669"/>
    <property type="project" value="InterPro"/>
</dbReference>
<organism evidence="7">
    <name type="scientific">metagenome</name>
    <dbReference type="NCBI Taxonomy" id="256318"/>
    <lineage>
        <taxon>unclassified sequences</taxon>
        <taxon>metagenomes</taxon>
    </lineage>
</organism>
<keyword evidence="5 6" id="KW-0472">Membrane</keyword>
<evidence type="ECO:0000256" key="1">
    <source>
        <dbReference type="ARBA" id="ARBA00004651"/>
    </source>
</evidence>
<evidence type="ECO:0000313" key="7">
    <source>
        <dbReference type="EMBL" id="CUR60212.1"/>
    </source>
</evidence>
<protein>
    <submittedName>
        <fullName evidence="7">Amino acid/polyamine/organocation transporter, APC superfamily</fullName>
    </submittedName>
</protein>
<keyword evidence="4 6" id="KW-1133">Transmembrane helix</keyword>
<dbReference type="PANTHER" id="PTHR42770">
    <property type="entry name" value="AMINO ACID TRANSPORTER-RELATED"/>
    <property type="match status" value="1"/>
</dbReference>
<evidence type="ECO:0000256" key="3">
    <source>
        <dbReference type="ARBA" id="ARBA00022692"/>
    </source>
</evidence>
<dbReference type="EMBL" id="CZKB01000012">
    <property type="protein sequence ID" value="CUR60212.1"/>
    <property type="molecule type" value="Genomic_DNA"/>
</dbReference>
<gene>
    <name evidence="7" type="ORF">NOCA120134</name>
</gene>
<sequence>MSATEARQPDVNGPEDTDLKRVLGPRLLLLFIVGDILGAGVYAVTGKLAGQVGGVAWLPFLVAFAVATVTAFSYLELVTKYPQAAGAALYTHKAFGIHFITFLVAFTVVCSGITSASTSSNLLAANLLIGFGNDDPSTTTTLVTALLFMLVLAAINLRGVGESVKFNVMLTLVEMTALAIVIGIGVWVIGRGDGDLGRITVFESPDDKGLFMAVTIATAIAFFSMVGFEDSVNMVEETQDPLKIFPRTMLTGLGIAVVIYMLVAISVVAVIPAGQIADPTNAEAGILLDVVKVGAPDLPIDKLFPFLTVFAVANTALINMLMASRLIYGMARQDVLPRSLGKVLPGRRSPWTAILFTTLLALGLISVVTLDSESSVVAALSGTTALLLLAVFTIVNIACLVLRRDPTPARAFRAPTVLPVVGAICCAYLLGPWARLEADMVQYKIAGGLLAVGVVLWVLTWLTNRGVRAKRTGFRDIDHLEHD</sequence>